<evidence type="ECO:0000256" key="1">
    <source>
        <dbReference type="SAM" id="SignalP"/>
    </source>
</evidence>
<dbReference type="InterPro" id="IPR007577">
    <property type="entry name" value="GlycoTrfase_DXD_sugar-bd_CS"/>
</dbReference>
<dbReference type="Proteomes" id="UP001642484">
    <property type="component" value="Unassembled WGS sequence"/>
</dbReference>
<gene>
    <name evidence="2" type="ORF">CCMP2556_LOCUS6648</name>
</gene>
<keyword evidence="3" id="KW-1185">Reference proteome</keyword>
<dbReference type="EMBL" id="CAXAMN010002891">
    <property type="protein sequence ID" value="CAK9001890.1"/>
    <property type="molecule type" value="Genomic_DNA"/>
</dbReference>
<name>A0ABP0IH08_9DINO</name>
<protein>
    <submittedName>
        <fullName evidence="2">Uncharacterized protein</fullName>
    </submittedName>
</protein>
<comment type="caution">
    <text evidence="2">The sequence shown here is derived from an EMBL/GenBank/DDBJ whole genome shotgun (WGS) entry which is preliminary data.</text>
</comment>
<keyword evidence="1" id="KW-0732">Signal</keyword>
<dbReference type="Gene3D" id="3.90.550.20">
    <property type="match status" value="1"/>
</dbReference>
<dbReference type="InterPro" id="IPR029044">
    <property type="entry name" value="Nucleotide-diphossugar_trans"/>
</dbReference>
<reference evidence="2 3" key="1">
    <citation type="submission" date="2024-02" db="EMBL/GenBank/DDBJ databases">
        <authorList>
            <person name="Chen Y."/>
            <person name="Shah S."/>
            <person name="Dougan E. K."/>
            <person name="Thang M."/>
            <person name="Chan C."/>
        </authorList>
    </citation>
    <scope>NUCLEOTIDE SEQUENCE [LARGE SCALE GENOMIC DNA]</scope>
</reference>
<proteinExistence type="predicted"/>
<evidence type="ECO:0000313" key="3">
    <source>
        <dbReference type="Proteomes" id="UP001642484"/>
    </source>
</evidence>
<dbReference type="PANTHER" id="PTHR31834">
    <property type="entry name" value="INITIATION-SPECIFIC ALPHA-1,6-MANNOSYLTRANSFERASE"/>
    <property type="match status" value="1"/>
</dbReference>
<organism evidence="2 3">
    <name type="scientific">Durusdinium trenchii</name>
    <dbReference type="NCBI Taxonomy" id="1381693"/>
    <lineage>
        <taxon>Eukaryota</taxon>
        <taxon>Sar</taxon>
        <taxon>Alveolata</taxon>
        <taxon>Dinophyceae</taxon>
        <taxon>Suessiales</taxon>
        <taxon>Symbiodiniaceae</taxon>
        <taxon>Durusdinium</taxon>
    </lineage>
</organism>
<feature type="signal peptide" evidence="1">
    <location>
        <begin position="1"/>
        <end position="21"/>
    </location>
</feature>
<dbReference type="Pfam" id="PF04488">
    <property type="entry name" value="Gly_transf_sug"/>
    <property type="match status" value="1"/>
</dbReference>
<accession>A0ABP0IH08</accession>
<dbReference type="SUPFAM" id="SSF53448">
    <property type="entry name" value="Nucleotide-diphospho-sugar transferases"/>
    <property type="match status" value="1"/>
</dbReference>
<feature type="chain" id="PRO_5045202064" evidence="1">
    <location>
        <begin position="22"/>
        <end position="322"/>
    </location>
</feature>
<dbReference type="PANTHER" id="PTHR31834:SF1">
    <property type="entry name" value="INITIATION-SPECIFIC ALPHA-1,6-MANNOSYLTRANSFERASE"/>
    <property type="match status" value="1"/>
</dbReference>
<dbReference type="InterPro" id="IPR039367">
    <property type="entry name" value="Och1-like"/>
</dbReference>
<evidence type="ECO:0000313" key="2">
    <source>
        <dbReference type="EMBL" id="CAK9001890.1"/>
    </source>
</evidence>
<sequence>MEFRKAARLLRLLALFACVHSQERTSNDAAECTALFQAHKHRARRRTHVGPQSIPCIIHQTWKTHQLNQPQGSYADSWKEMNPTCEYKLWNDTEITELAQSKSPDLLWPIWEGFTPVEKADVFRYLVLWAFGGYYADADVECARPIKTWEVPEETDMIVGYEFGHRFPEWQRAEIKFGRTEQFQQWFIVSAPQNPLLLRVLHMIRRRFAWKIQSTLDLTGPGVFSDAVHEFLEDNSEDAVQKEIGFRQSPPGAHYLSFPSEKLYGLGTWKLWVCAAGRVNSSPQVARDDPEEGKAPLIIHHFLGSWKTDKDRTPAELAKMGK</sequence>